<evidence type="ECO:0000256" key="1">
    <source>
        <dbReference type="ARBA" id="ARBA00007769"/>
    </source>
</evidence>
<dbReference type="GO" id="GO:0006102">
    <property type="term" value="P:isocitrate metabolic process"/>
    <property type="evidence" value="ECO:0007669"/>
    <property type="project" value="TreeGrafter"/>
</dbReference>
<dbReference type="Proteomes" id="UP000011083">
    <property type="component" value="Unassembled WGS sequence"/>
</dbReference>
<dbReference type="InterPro" id="IPR024084">
    <property type="entry name" value="IsoPropMal-DH-like_dom"/>
</dbReference>
<evidence type="ECO:0000313" key="5">
    <source>
        <dbReference type="Proteomes" id="UP000011083"/>
    </source>
</evidence>
<evidence type="ECO:0000313" key="4">
    <source>
        <dbReference type="EMBL" id="ELR24177.1"/>
    </source>
</evidence>
<name>L8HG04_ACACF</name>
<dbReference type="SMART" id="SM01329">
    <property type="entry name" value="Iso_dh"/>
    <property type="match status" value="1"/>
</dbReference>
<accession>L8HG04</accession>
<comment type="similarity">
    <text evidence="1">Belongs to the isocitrate and isopropylmalate dehydrogenases family.</text>
</comment>
<evidence type="ECO:0000256" key="2">
    <source>
        <dbReference type="ARBA" id="ARBA00022532"/>
    </source>
</evidence>
<dbReference type="SUPFAM" id="SSF53659">
    <property type="entry name" value="Isocitrate/Isopropylmalate dehydrogenase-like"/>
    <property type="match status" value="1"/>
</dbReference>
<dbReference type="RefSeq" id="XP_004353705.1">
    <property type="nucleotide sequence ID" value="XM_004353653.1"/>
</dbReference>
<gene>
    <name evidence="4" type="ORF">ACA1_376500</name>
</gene>
<dbReference type="EMBL" id="KB007836">
    <property type="protein sequence ID" value="ELR24177.1"/>
    <property type="molecule type" value="Genomic_DNA"/>
</dbReference>
<organism evidence="4 5">
    <name type="scientific">Acanthamoeba castellanii (strain ATCC 30010 / Neff)</name>
    <dbReference type="NCBI Taxonomy" id="1257118"/>
    <lineage>
        <taxon>Eukaryota</taxon>
        <taxon>Amoebozoa</taxon>
        <taxon>Discosea</taxon>
        <taxon>Longamoebia</taxon>
        <taxon>Centramoebida</taxon>
        <taxon>Acanthamoebidae</taxon>
        <taxon>Acanthamoeba</taxon>
    </lineage>
</organism>
<dbReference type="OMA" id="TCAHKAN"/>
<evidence type="ECO:0000259" key="3">
    <source>
        <dbReference type="SMART" id="SM01329"/>
    </source>
</evidence>
<proteinExistence type="inferred from homology"/>
<protein>
    <submittedName>
        <fullName evidence="4">Isocitrate dehydrogenase subunit 1, mitochondrial, putative</fullName>
    </submittedName>
</protein>
<keyword evidence="2" id="KW-0816">Tricarboxylic acid cycle</keyword>
<dbReference type="PANTHER" id="PTHR11835">
    <property type="entry name" value="DECARBOXYLATING DEHYDROGENASES-ISOCITRATE, ISOPROPYLMALATE, TARTRATE"/>
    <property type="match status" value="1"/>
</dbReference>
<dbReference type="PANTHER" id="PTHR11835:SF42">
    <property type="entry name" value="ISOCITRATE DEHYDROGENASE [NAD] SUBUNIT BETA, MITOCHONDRIAL"/>
    <property type="match status" value="1"/>
</dbReference>
<dbReference type="VEuPathDB" id="AmoebaDB:ACA1_376500"/>
<dbReference type="GO" id="GO:0005739">
    <property type="term" value="C:mitochondrion"/>
    <property type="evidence" value="ECO:0007669"/>
    <property type="project" value="TreeGrafter"/>
</dbReference>
<dbReference type="OrthoDB" id="10261637at2759"/>
<dbReference type="GO" id="GO:0004449">
    <property type="term" value="F:isocitrate dehydrogenase (NAD+) activity"/>
    <property type="evidence" value="ECO:0007669"/>
    <property type="project" value="TreeGrafter"/>
</dbReference>
<dbReference type="KEGG" id="acan:ACA1_376500"/>
<dbReference type="Gene3D" id="3.40.718.10">
    <property type="entry name" value="Isopropylmalate Dehydrogenase"/>
    <property type="match status" value="1"/>
</dbReference>
<dbReference type="STRING" id="1257118.L8HG04"/>
<feature type="domain" description="Isopropylmalate dehydrogenase-like" evidence="3">
    <location>
        <begin position="55"/>
        <end position="362"/>
    </location>
</feature>
<dbReference type="Pfam" id="PF00180">
    <property type="entry name" value="Iso_dh"/>
    <property type="match status" value="1"/>
</dbReference>
<keyword evidence="5" id="KW-1185">Reference proteome</keyword>
<dbReference type="AlphaFoldDB" id="L8HG04"/>
<sequence>MRRTSAVALSRTSTSAACNARTLSRMLATSTGTEAPPASLSTGVRRGLALGSEIPVTLIPGDALRVPIKWEVFERVGDITQNFDLLTSLARNQLCLKGQLKTDYEDSEHFKNNNLVLRKSLNLYANIVPIKSLPGITTRHSGIDMVVFRENTEAEYSGFEQEVTSGVVQSLKVVTRAACIRIAEAAFGYAAAAGRKRVHAIHKANIQKMSDGLFLESVREVAKKYPTVEFKEMIIDNTCMQLVQNPKQFDVLVTPNLYGNLIINVGSGLVGGPGLVAGANYGLHGEAVFEPGARHVAADIQGANVANPTGMLLSGVMLLRHVGLNEQAGRLEKAIHDILLRGKVLTKDVGGFATTKEFTKAVINHL</sequence>
<dbReference type="GeneID" id="14925186"/>
<reference evidence="4 5" key="1">
    <citation type="journal article" date="2013" name="Genome Biol.">
        <title>Genome of Acanthamoeba castellanii highlights extensive lateral gene transfer and early evolution of tyrosine kinase signaling.</title>
        <authorList>
            <person name="Clarke M."/>
            <person name="Lohan A.J."/>
            <person name="Liu B."/>
            <person name="Lagkouvardos I."/>
            <person name="Roy S."/>
            <person name="Zafar N."/>
            <person name="Bertelli C."/>
            <person name="Schilde C."/>
            <person name="Kianianmomeni A."/>
            <person name="Burglin T.R."/>
            <person name="Frech C."/>
            <person name="Turcotte B."/>
            <person name="Kopec K.O."/>
            <person name="Synnott J.M."/>
            <person name="Choo C."/>
            <person name="Paponov I."/>
            <person name="Finkler A."/>
            <person name="Soon Heng Tan C."/>
            <person name="Hutchins A.P."/>
            <person name="Weinmeier T."/>
            <person name="Rattei T."/>
            <person name="Chu J.S."/>
            <person name="Gimenez G."/>
            <person name="Irimia M."/>
            <person name="Rigden D.J."/>
            <person name="Fitzpatrick D.A."/>
            <person name="Lorenzo-Morales J."/>
            <person name="Bateman A."/>
            <person name="Chiu C.H."/>
            <person name="Tang P."/>
            <person name="Hegemann P."/>
            <person name="Fromm H."/>
            <person name="Raoult D."/>
            <person name="Greub G."/>
            <person name="Miranda-Saavedra D."/>
            <person name="Chen N."/>
            <person name="Nash P."/>
            <person name="Ginger M.L."/>
            <person name="Horn M."/>
            <person name="Schaap P."/>
            <person name="Caler L."/>
            <person name="Loftus B."/>
        </authorList>
    </citation>
    <scope>NUCLEOTIDE SEQUENCE [LARGE SCALE GENOMIC DNA]</scope>
    <source>
        <strain evidence="4 5">Neff</strain>
    </source>
</reference>
<dbReference type="GO" id="GO:0006099">
    <property type="term" value="P:tricarboxylic acid cycle"/>
    <property type="evidence" value="ECO:0007669"/>
    <property type="project" value="UniProtKB-KW"/>
</dbReference>